<accession>A0A6M3IL05</accession>
<evidence type="ECO:0000313" key="1">
    <source>
        <dbReference type="EMBL" id="QJA57062.1"/>
    </source>
</evidence>
<proteinExistence type="predicted"/>
<dbReference type="EMBL" id="MT141252">
    <property type="protein sequence ID" value="QJA57062.1"/>
    <property type="molecule type" value="Genomic_DNA"/>
</dbReference>
<protein>
    <submittedName>
        <fullName evidence="1">Uncharacterized protein</fullName>
    </submittedName>
</protein>
<name>A0A6M3IL05_9ZZZZ</name>
<gene>
    <name evidence="1" type="ORF">MM415B01732_0009</name>
</gene>
<dbReference type="AlphaFoldDB" id="A0A6M3IL05"/>
<reference evidence="1" key="1">
    <citation type="submission" date="2020-03" db="EMBL/GenBank/DDBJ databases">
        <title>The deep terrestrial virosphere.</title>
        <authorList>
            <person name="Holmfeldt K."/>
            <person name="Nilsson E."/>
            <person name="Simone D."/>
            <person name="Lopez-Fernandez M."/>
            <person name="Wu X."/>
            <person name="de Brujin I."/>
            <person name="Lundin D."/>
            <person name="Andersson A."/>
            <person name="Bertilsson S."/>
            <person name="Dopson M."/>
        </authorList>
    </citation>
    <scope>NUCLEOTIDE SEQUENCE</scope>
    <source>
        <strain evidence="1">MM415B01732</strain>
    </source>
</reference>
<sequence length="112" mass="11979">MPTQITELPLAQLRPSTTDATGIYSPATNVIGVIKVIAICNVTAVATTYRLFLDIASNDYGEATALGYDHDIAANKTVLWEVYLPMKSASNFAVQTGTAGALTFTIFGYEVK</sequence>
<organism evidence="1">
    <name type="scientific">viral metagenome</name>
    <dbReference type="NCBI Taxonomy" id="1070528"/>
    <lineage>
        <taxon>unclassified sequences</taxon>
        <taxon>metagenomes</taxon>
        <taxon>organismal metagenomes</taxon>
    </lineage>
</organism>